<evidence type="ECO:0000313" key="3">
    <source>
        <dbReference type="Proteomes" id="UP000027238"/>
    </source>
</evidence>
<evidence type="ECO:0008006" key="4">
    <source>
        <dbReference type="Google" id="ProtNLM"/>
    </source>
</evidence>
<reference evidence="3" key="1">
    <citation type="journal article" date="2014" name="Genome Announc.">
        <title>Draft genome sequence of Colletotrichum sublineola, a destructive pathogen of cultivated sorghum.</title>
        <authorList>
            <person name="Baroncelli R."/>
            <person name="Sanz-Martin J.M."/>
            <person name="Rech G.E."/>
            <person name="Sukno S.A."/>
            <person name="Thon M.R."/>
        </authorList>
    </citation>
    <scope>NUCLEOTIDE SEQUENCE [LARGE SCALE GENOMIC DNA]</scope>
    <source>
        <strain evidence="3">TX430BB</strain>
    </source>
</reference>
<keyword evidence="3" id="KW-1185">Reference proteome</keyword>
<protein>
    <recommendedName>
        <fullName evidence="4">Hypersensitive response-inducing protein</fullName>
    </recommendedName>
</protein>
<dbReference type="EMBL" id="JMSE01001362">
    <property type="protein sequence ID" value="KDN62048.1"/>
    <property type="molecule type" value="Genomic_DNA"/>
</dbReference>
<accession>A0A066WYS2</accession>
<evidence type="ECO:0000256" key="1">
    <source>
        <dbReference type="SAM" id="SignalP"/>
    </source>
</evidence>
<evidence type="ECO:0000313" key="2">
    <source>
        <dbReference type="EMBL" id="KDN62048.1"/>
    </source>
</evidence>
<name>A0A066WYS2_COLSU</name>
<comment type="caution">
    <text evidence="2">The sequence shown here is derived from an EMBL/GenBank/DDBJ whole genome shotgun (WGS) entry which is preliminary data.</text>
</comment>
<feature type="signal peptide" evidence="1">
    <location>
        <begin position="1"/>
        <end position="21"/>
    </location>
</feature>
<dbReference type="HOGENOM" id="CLU_1098432_0_0_1"/>
<keyword evidence="1" id="KW-0732">Signal</keyword>
<proteinExistence type="predicted"/>
<sequence>MHTLRFSIMAAAMLTVGPALATSFEYSLVDGVPCVQQPDESFLCLDGKENSTVLLDEAYSEISVYPTTPMTGVKAECGGPDAFTFFVMNDSGFYVEECGGKALSSVTTVRAMSNFSIQSGGQELTLTDADPCTQNSDGGFTCPGGGTIKAANGAIAMTAGDDTDTAIRAFCNAGSSVFYTSARDTGNFMTPSVCGDGIAKAVSVRSRVQINPV</sequence>
<dbReference type="AlphaFoldDB" id="A0A066WYS2"/>
<organism evidence="2 3">
    <name type="scientific">Colletotrichum sublineola</name>
    <name type="common">Sorghum anthracnose fungus</name>
    <dbReference type="NCBI Taxonomy" id="1173701"/>
    <lineage>
        <taxon>Eukaryota</taxon>
        <taxon>Fungi</taxon>
        <taxon>Dikarya</taxon>
        <taxon>Ascomycota</taxon>
        <taxon>Pezizomycotina</taxon>
        <taxon>Sordariomycetes</taxon>
        <taxon>Hypocreomycetidae</taxon>
        <taxon>Glomerellales</taxon>
        <taxon>Glomerellaceae</taxon>
        <taxon>Colletotrichum</taxon>
        <taxon>Colletotrichum graminicola species complex</taxon>
    </lineage>
</organism>
<dbReference type="Proteomes" id="UP000027238">
    <property type="component" value="Unassembled WGS sequence"/>
</dbReference>
<gene>
    <name evidence="2" type="ORF">CSUB01_02232</name>
</gene>
<feature type="chain" id="PRO_5001634300" description="Hypersensitive response-inducing protein" evidence="1">
    <location>
        <begin position="22"/>
        <end position="213"/>
    </location>
</feature>